<dbReference type="InterPro" id="IPR025975">
    <property type="entry name" value="Polysacc_lyase"/>
</dbReference>
<proteinExistence type="predicted"/>
<keyword evidence="3" id="KW-1185">Reference proteome</keyword>
<sequence length="311" mass="32851">MGLVQPDLGGTGRLLSLGPVDPVSRPRPPVARTRTRDGEEPVSRLPGRLAGAVLTAALAVTAAAPAHATAPAHAAAPAPAPAPAAVTAATEVFADDFESGTLAAWTRQRVDGNGSIIVAPAPAGGTGQAARFSVPDDGASYRSEVAVNSLGWGSYRFALADYLPADWVRTSTETILAQWHGYPLADGSDTKPPIALTVKDGSWRLKVHWLTDPSTVQEAVIPLGDVQFGHWNQWAFDITWSTDTTPGAVTVYRDGAQVGAYSGLNNYHQNQSPYFKTGIYRANWNPAKNIPYPTGGPDVVAWSDSVVVTRY</sequence>
<name>A0A372ZS30_9ACTN</name>
<feature type="region of interest" description="Disordered" evidence="1">
    <location>
        <begin position="1"/>
        <end position="44"/>
    </location>
</feature>
<evidence type="ECO:0000256" key="1">
    <source>
        <dbReference type="SAM" id="MobiDB-lite"/>
    </source>
</evidence>
<evidence type="ECO:0008006" key="4">
    <source>
        <dbReference type="Google" id="ProtNLM"/>
    </source>
</evidence>
<evidence type="ECO:0000313" key="2">
    <source>
        <dbReference type="EMBL" id="RGD58005.1"/>
    </source>
</evidence>
<dbReference type="Gene3D" id="2.60.120.200">
    <property type="match status" value="1"/>
</dbReference>
<accession>A0A372ZS30</accession>
<dbReference type="Pfam" id="PF14099">
    <property type="entry name" value="Polysacc_lyase"/>
    <property type="match status" value="1"/>
</dbReference>
<reference evidence="2 3" key="1">
    <citation type="submission" date="2018-08" db="EMBL/GenBank/DDBJ databases">
        <title>Diversity &amp; Physiological Properties of Lignin-Decomposing Actinobacteria from Soil.</title>
        <authorList>
            <person name="Roh S.G."/>
            <person name="Kim S.B."/>
        </authorList>
    </citation>
    <scope>NUCLEOTIDE SEQUENCE [LARGE SCALE GENOMIC DNA]</scope>
    <source>
        <strain evidence="2 3">MMS17-GH009</strain>
    </source>
</reference>
<protein>
    <recommendedName>
        <fullName evidence="4">Polysaccharide lyase-like protein</fullName>
    </recommendedName>
</protein>
<comment type="caution">
    <text evidence="2">The sequence shown here is derived from an EMBL/GenBank/DDBJ whole genome shotgun (WGS) entry which is preliminary data.</text>
</comment>
<dbReference type="AlphaFoldDB" id="A0A372ZS30"/>
<evidence type="ECO:0000313" key="3">
    <source>
        <dbReference type="Proteomes" id="UP000263377"/>
    </source>
</evidence>
<gene>
    <name evidence="2" type="ORF">DR950_09590</name>
</gene>
<organism evidence="2 3">
    <name type="scientific">Kitasatospora xanthocidica</name>
    <dbReference type="NCBI Taxonomy" id="83382"/>
    <lineage>
        <taxon>Bacteria</taxon>
        <taxon>Bacillati</taxon>
        <taxon>Actinomycetota</taxon>
        <taxon>Actinomycetes</taxon>
        <taxon>Kitasatosporales</taxon>
        <taxon>Streptomycetaceae</taxon>
        <taxon>Kitasatospora</taxon>
    </lineage>
</organism>
<dbReference type="Proteomes" id="UP000263377">
    <property type="component" value="Unassembled WGS sequence"/>
</dbReference>
<dbReference type="EMBL" id="QVIG01000001">
    <property type="protein sequence ID" value="RGD58005.1"/>
    <property type="molecule type" value="Genomic_DNA"/>
</dbReference>